<gene>
    <name evidence="1" type="ORF">FLP08_15005</name>
</gene>
<accession>A0A7K1LSY1</accession>
<dbReference type="RefSeq" id="WP_156277960.1">
    <property type="nucleotide sequence ID" value="NZ_BAABGI010000007.1"/>
</dbReference>
<keyword evidence="2" id="KW-1185">Reference proteome</keyword>
<proteinExistence type="predicted"/>
<organism evidence="1 2">
    <name type="scientific">Christiangramia aestuarii</name>
    <dbReference type="NCBI Taxonomy" id="1028746"/>
    <lineage>
        <taxon>Bacteria</taxon>
        <taxon>Pseudomonadati</taxon>
        <taxon>Bacteroidota</taxon>
        <taxon>Flavobacteriia</taxon>
        <taxon>Flavobacteriales</taxon>
        <taxon>Flavobacteriaceae</taxon>
        <taxon>Christiangramia</taxon>
    </lineage>
</organism>
<evidence type="ECO:0000313" key="2">
    <source>
        <dbReference type="Proteomes" id="UP000460416"/>
    </source>
</evidence>
<comment type="caution">
    <text evidence="1">The sequence shown here is derived from an EMBL/GenBank/DDBJ whole genome shotgun (WGS) entry which is preliminary data.</text>
</comment>
<reference evidence="1 2" key="1">
    <citation type="submission" date="2019-07" db="EMBL/GenBank/DDBJ databases">
        <title>Gramella aestuarii sp. nov., isolated from a tidal flat, and emended description of Gramella echinicola.</title>
        <authorList>
            <person name="Liu L."/>
        </authorList>
    </citation>
    <scope>NUCLEOTIDE SEQUENCE [LARGE SCALE GENOMIC DNA]</scope>
    <source>
        <strain evidence="1 2">BS12</strain>
    </source>
</reference>
<sequence length="130" mass="15632">MNNLLEIKHVHHLLELLMYTTDSIEHVTNLQSFVRYYSEPKSDKECLEICLVLLKYVMIIGCIKIHFPDWSGEYSNRKNNIDIGLLEIQNNWANLQEIELINGKKLLIEYWIEWTDEWREELLKLKLLEN</sequence>
<protein>
    <submittedName>
        <fullName evidence="1">Uncharacterized protein</fullName>
    </submittedName>
</protein>
<dbReference type="EMBL" id="VJVW01000009">
    <property type="protein sequence ID" value="MUP43888.1"/>
    <property type="molecule type" value="Genomic_DNA"/>
</dbReference>
<dbReference type="Proteomes" id="UP000460416">
    <property type="component" value="Unassembled WGS sequence"/>
</dbReference>
<evidence type="ECO:0000313" key="1">
    <source>
        <dbReference type="EMBL" id="MUP43888.1"/>
    </source>
</evidence>
<dbReference type="AlphaFoldDB" id="A0A7K1LSY1"/>
<name>A0A7K1LSY1_9FLAO</name>